<dbReference type="Proteomes" id="UP000276407">
    <property type="component" value="Chromosome 1"/>
</dbReference>
<dbReference type="Pfam" id="PF08281">
    <property type="entry name" value="Sigma70_r4_2"/>
    <property type="match status" value="1"/>
</dbReference>
<evidence type="ECO:0000256" key="2">
    <source>
        <dbReference type="ARBA" id="ARBA00023015"/>
    </source>
</evidence>
<evidence type="ECO:0000313" key="8">
    <source>
        <dbReference type="EMBL" id="PJZ31180.1"/>
    </source>
</evidence>
<dbReference type="EMBL" id="CP033614">
    <property type="protein sequence ID" value="AYV56736.1"/>
    <property type="molecule type" value="Genomic_DNA"/>
</dbReference>
<feature type="domain" description="RNA polymerase sigma-70 region 2" evidence="5">
    <location>
        <begin position="11"/>
        <end position="78"/>
    </location>
</feature>
<comment type="similarity">
    <text evidence="1">Belongs to the sigma-70 factor family. ECF subfamily.</text>
</comment>
<organism evidence="7 10">
    <name type="scientific">Leptospira kmetyi</name>
    <dbReference type="NCBI Taxonomy" id="408139"/>
    <lineage>
        <taxon>Bacteria</taxon>
        <taxon>Pseudomonadati</taxon>
        <taxon>Spirochaetota</taxon>
        <taxon>Spirochaetia</taxon>
        <taxon>Leptospirales</taxon>
        <taxon>Leptospiraceae</taxon>
        <taxon>Leptospira</taxon>
    </lineage>
</organism>
<dbReference type="InterPro" id="IPR013324">
    <property type="entry name" value="RNA_pol_sigma_r3/r4-like"/>
</dbReference>
<keyword evidence="3" id="KW-0731">Sigma factor</keyword>
<evidence type="ECO:0000256" key="4">
    <source>
        <dbReference type="ARBA" id="ARBA00023163"/>
    </source>
</evidence>
<dbReference type="Proteomes" id="UP000231919">
    <property type="component" value="Unassembled WGS sequence"/>
</dbReference>
<evidence type="ECO:0000256" key="1">
    <source>
        <dbReference type="ARBA" id="ARBA00010641"/>
    </source>
</evidence>
<proteinExistence type="inferred from homology"/>
<dbReference type="SUPFAM" id="SSF88659">
    <property type="entry name" value="Sigma3 and sigma4 domains of RNA polymerase sigma factors"/>
    <property type="match status" value="1"/>
</dbReference>
<dbReference type="KEGG" id="lkm:EFP84_15360"/>
<dbReference type="EMBL" id="NPDP01000004">
    <property type="protein sequence ID" value="PJZ31180.1"/>
    <property type="molecule type" value="Genomic_DNA"/>
</dbReference>
<feature type="domain" description="RNA polymerase sigma factor 70 region 4 type 2" evidence="6">
    <location>
        <begin position="112"/>
        <end position="161"/>
    </location>
</feature>
<dbReference type="Gene3D" id="1.10.1740.10">
    <property type="match status" value="1"/>
</dbReference>
<evidence type="ECO:0000259" key="6">
    <source>
        <dbReference type="Pfam" id="PF08281"/>
    </source>
</evidence>
<dbReference type="InterPro" id="IPR013325">
    <property type="entry name" value="RNA_pol_sigma_r2"/>
</dbReference>
<dbReference type="RefSeq" id="WP_010575707.1">
    <property type="nucleotide sequence ID" value="NZ_CP033614.1"/>
</dbReference>
<dbReference type="SUPFAM" id="SSF88946">
    <property type="entry name" value="Sigma2 domain of RNA polymerase sigma factors"/>
    <property type="match status" value="1"/>
</dbReference>
<keyword evidence="2" id="KW-0805">Transcription regulation</keyword>
<dbReference type="PANTHER" id="PTHR43133">
    <property type="entry name" value="RNA POLYMERASE ECF-TYPE SIGMA FACTO"/>
    <property type="match status" value="1"/>
</dbReference>
<gene>
    <name evidence="8" type="ORF">CH378_02980</name>
    <name evidence="7" type="ORF">EFP84_15360</name>
</gene>
<accession>A0A5F1XTW1</accession>
<evidence type="ECO:0000259" key="5">
    <source>
        <dbReference type="Pfam" id="PF04542"/>
    </source>
</evidence>
<dbReference type="InterPro" id="IPR036388">
    <property type="entry name" value="WH-like_DNA-bd_sf"/>
</dbReference>
<keyword evidence="4" id="KW-0804">Transcription</keyword>
<dbReference type="AlphaFoldDB" id="A0A5F1XTW1"/>
<reference evidence="7 10" key="2">
    <citation type="submission" date="2018-11" db="EMBL/GenBank/DDBJ databases">
        <title>Complete genome sequence of Leptospira kmetyi isolate LS 001/16 from soil sample associated with a leptospirosis patient in Kelantan.</title>
        <authorList>
            <person name="Muhammad Yusoff F."/>
            <person name="Muhammad Yusoff S."/>
            <person name="Ahmad M.N."/>
            <person name="Yusof N.Y."/>
            <person name="Aziah I."/>
        </authorList>
    </citation>
    <scope>NUCLEOTIDE SEQUENCE [LARGE SCALE GENOMIC DNA]</scope>
    <source>
        <strain evidence="7 10">LS 001/16</strain>
    </source>
</reference>
<name>A0A5F1XTW1_9LEPT</name>
<evidence type="ECO:0000313" key="9">
    <source>
        <dbReference type="Proteomes" id="UP000231919"/>
    </source>
</evidence>
<dbReference type="GO" id="GO:0016987">
    <property type="term" value="F:sigma factor activity"/>
    <property type="evidence" value="ECO:0007669"/>
    <property type="project" value="UniProtKB-KW"/>
</dbReference>
<dbReference type="InterPro" id="IPR013249">
    <property type="entry name" value="RNA_pol_sigma70_r4_t2"/>
</dbReference>
<evidence type="ECO:0000256" key="3">
    <source>
        <dbReference type="ARBA" id="ARBA00023082"/>
    </source>
</evidence>
<sequence length="182" mass="21324">MSVTLDNVEYLYKSYYDKLKFFFLKSGITTETAEELCQETFIKVYNHREKFDATKGSESTWVYSIARNELIDFYRRSHKEKNLVEFSSWENLVSSYESSVYKLEEQKILMEKLKKSISLLKEPERSIVILHCIHGKSIAETSEQTGVAQRTVSRRLVSALTLLREELKMLGIDKTWLEGVKE</sequence>
<dbReference type="InterPro" id="IPR014284">
    <property type="entry name" value="RNA_pol_sigma-70_dom"/>
</dbReference>
<dbReference type="Gene3D" id="1.10.10.10">
    <property type="entry name" value="Winged helix-like DNA-binding domain superfamily/Winged helix DNA-binding domain"/>
    <property type="match status" value="1"/>
</dbReference>
<dbReference type="NCBIfam" id="TIGR02937">
    <property type="entry name" value="sigma70-ECF"/>
    <property type="match status" value="1"/>
</dbReference>
<dbReference type="Pfam" id="PF04542">
    <property type="entry name" value="Sigma70_r2"/>
    <property type="match status" value="1"/>
</dbReference>
<keyword evidence="9" id="KW-1185">Reference proteome</keyword>
<dbReference type="PANTHER" id="PTHR43133:SF46">
    <property type="entry name" value="RNA POLYMERASE SIGMA-70 FACTOR ECF SUBFAMILY"/>
    <property type="match status" value="1"/>
</dbReference>
<evidence type="ECO:0000313" key="10">
    <source>
        <dbReference type="Proteomes" id="UP000276407"/>
    </source>
</evidence>
<dbReference type="GO" id="GO:0003677">
    <property type="term" value="F:DNA binding"/>
    <property type="evidence" value="ECO:0007669"/>
    <property type="project" value="InterPro"/>
</dbReference>
<protein>
    <submittedName>
        <fullName evidence="7">Sigma-70 family RNA polymerase sigma factor</fullName>
    </submittedName>
</protein>
<dbReference type="InterPro" id="IPR007627">
    <property type="entry name" value="RNA_pol_sigma70_r2"/>
</dbReference>
<dbReference type="InterPro" id="IPR039425">
    <property type="entry name" value="RNA_pol_sigma-70-like"/>
</dbReference>
<reference evidence="8 9" key="1">
    <citation type="submission" date="2017-07" db="EMBL/GenBank/DDBJ databases">
        <title>Leptospira spp. isolated from tropical soils.</title>
        <authorList>
            <person name="Thibeaux R."/>
            <person name="Iraola G."/>
            <person name="Ferres I."/>
            <person name="Bierque E."/>
            <person name="Girault D."/>
            <person name="Soupe-Gilbert M.-E."/>
            <person name="Picardeau M."/>
            <person name="Goarant C."/>
        </authorList>
    </citation>
    <scope>NUCLEOTIDE SEQUENCE [LARGE SCALE GENOMIC DNA]</scope>
    <source>
        <strain evidence="8 9">JW2-C-B1</strain>
    </source>
</reference>
<dbReference type="GO" id="GO:0006352">
    <property type="term" value="P:DNA-templated transcription initiation"/>
    <property type="evidence" value="ECO:0007669"/>
    <property type="project" value="InterPro"/>
</dbReference>
<evidence type="ECO:0000313" key="7">
    <source>
        <dbReference type="EMBL" id="AYV56736.1"/>
    </source>
</evidence>